<dbReference type="InterPro" id="IPR013788">
    <property type="entry name" value="Hemocyanin/hexamerin"/>
</dbReference>
<keyword evidence="3" id="KW-0503">Monooxygenase</keyword>
<dbReference type="SUPFAM" id="SSF81296">
    <property type="entry name" value="E set domains"/>
    <property type="match status" value="1"/>
</dbReference>
<dbReference type="PROSITE" id="PS00498">
    <property type="entry name" value="TYROSINASE_2"/>
    <property type="match status" value="1"/>
</dbReference>
<dbReference type="GO" id="GO:0045735">
    <property type="term" value="F:nutrient reservoir activity"/>
    <property type="evidence" value="ECO:0007669"/>
    <property type="project" value="UniProtKB-KW"/>
</dbReference>
<dbReference type="InterPro" id="IPR037020">
    <property type="entry name" value="Hemocyanin_C_sf"/>
</dbReference>
<accession>B9W4M8</accession>
<dbReference type="InterPro" id="IPR000896">
    <property type="entry name" value="Hemocyanin/hexamerin_mid_dom"/>
</dbReference>
<evidence type="ECO:0000256" key="4">
    <source>
        <dbReference type="SAM" id="SignalP"/>
    </source>
</evidence>
<gene>
    <name evidence="6" type="primary">hc1</name>
</gene>
<dbReference type="Pfam" id="PF00372">
    <property type="entry name" value="Hemocyanin_M"/>
    <property type="match status" value="1"/>
</dbReference>
<dbReference type="Pfam" id="PF03723">
    <property type="entry name" value="Hemocyanin_C"/>
    <property type="match status" value="1"/>
</dbReference>
<dbReference type="PANTHER" id="PTHR11511">
    <property type="entry name" value="LARVAL STORAGE PROTEIN/PHENOLOXIDASE"/>
    <property type="match status" value="1"/>
</dbReference>
<comment type="similarity">
    <text evidence="1">Belongs to the tyrosinase family. Hemocyanin subfamily.</text>
</comment>
<organism evidence="6">
    <name type="scientific">Machilis germanica</name>
    <dbReference type="NCBI Taxonomy" id="568273"/>
    <lineage>
        <taxon>Eukaryota</taxon>
        <taxon>Metazoa</taxon>
        <taxon>Ecdysozoa</taxon>
        <taxon>Arthropoda</taxon>
        <taxon>Hexapoda</taxon>
        <taxon>Insecta</taxon>
        <taxon>Monocondylia</taxon>
        <taxon>Archaeognatha</taxon>
        <taxon>Machilidae</taxon>
        <taxon>Machilis</taxon>
    </lineage>
</organism>
<feature type="domain" description="Tyrosinase copper-binding" evidence="5">
    <location>
        <begin position="399"/>
        <end position="410"/>
    </location>
</feature>
<dbReference type="InterPro" id="IPR002227">
    <property type="entry name" value="Tyrosinase_Cu-bd"/>
</dbReference>
<dbReference type="GO" id="GO:0005615">
    <property type="term" value="C:extracellular space"/>
    <property type="evidence" value="ECO:0007669"/>
    <property type="project" value="UniProtKB-ARBA"/>
</dbReference>
<dbReference type="AlphaFoldDB" id="B9W4M8"/>
<dbReference type="Pfam" id="PF03722">
    <property type="entry name" value="Hemocyanin_N"/>
    <property type="match status" value="1"/>
</dbReference>
<keyword evidence="2" id="KW-0758">Storage protein</keyword>
<evidence type="ECO:0000313" key="6">
    <source>
        <dbReference type="EMBL" id="CAR85692.1"/>
    </source>
</evidence>
<protein>
    <submittedName>
        <fullName evidence="6">Hemocyanin subunit type 1</fullName>
    </submittedName>
</protein>
<dbReference type="Gene3D" id="1.20.1370.10">
    <property type="entry name" value="Hemocyanin, N-terminal domain"/>
    <property type="match status" value="1"/>
</dbReference>
<feature type="chain" id="PRO_5002893928" evidence="4">
    <location>
        <begin position="17"/>
        <end position="686"/>
    </location>
</feature>
<dbReference type="InterPro" id="IPR005204">
    <property type="entry name" value="Hemocyanin_N"/>
</dbReference>
<dbReference type="Gene3D" id="2.60.40.1520">
    <property type="entry name" value="Hemocyanin, C-terminal domain"/>
    <property type="match status" value="1"/>
</dbReference>
<dbReference type="PANTHER" id="PTHR11511:SF5">
    <property type="entry name" value="FAT-BODY PROTEIN 1-RELATED"/>
    <property type="match status" value="1"/>
</dbReference>
<dbReference type="PRINTS" id="PR00187">
    <property type="entry name" value="HAEMOCYANIN"/>
</dbReference>
<evidence type="ECO:0000256" key="1">
    <source>
        <dbReference type="ARBA" id="ARBA00009470"/>
    </source>
</evidence>
<sequence>MKTVFCLLLALAASLAVPTKKDVPADHEFLVKQREILKLLFRAHEPNISEDQVDIAAKFDIEANLDKFKEVDSVKELYELYVKKQLLHRGEIFNTFEDKHLEQAILLIETLLSANSWDTLYRTACWARDKVNEGQFVYALSVTVMHSDFLRGIILPPPYEIYPHLFVNSEVIHEAYSAKMRHHPVVIPMNFTGTIRNPEQRVAYFGEDIGLNTHHHYWHMNFPFWWSPHYDTKFDRAGEMFWYMHHQLVARYDLERLSNYLPEVEPLEWFKPIKSGFAPLTMYRKGGEFPNRPDNMLLHDLHDLKVHDVVVFEERIKEAIDRGFVYNKWIGEKIRLNNSIEGIETLGRMIEASRLSPDIDYYGSIHNLGHILLGEIMDPDHKFNLPPGVMEHFETAMRDPVFFSLHKHIDYIFKHYKDTLVPYKREELDFPGVKVENVEVDRLVTFFEPFDIDLYNALDDDKTVSDIEIKARVQRINHKPFTYHINVESDVERKVVVRTFIGPKYDWYHQEVPVNEKRWEMVELDKFLTHIPAGKSVIERLSTESTVTTPDYESFRSLVNRVDEALKGNKEFIIDEEFRHCGLPDRLLIPKGNEEGYPVKFFVIVTDWEEDKVNQEVENHRYGNVYSYCGTYGDRLYPDKKAFLYPFDRVIKDVNVFKTPNMFGKYVSIYHKDISELNRVVPVVEE</sequence>
<feature type="signal peptide" evidence="4">
    <location>
        <begin position="1"/>
        <end position="16"/>
    </location>
</feature>
<reference evidence="6" key="1">
    <citation type="journal article" date="2009" name="FEBS J.">
        <title>The occurrence of hemocyanin in Hexapoda.</title>
        <authorList>
            <person name="Pick C."/>
            <person name="Schneuer M."/>
            <person name="Burmester T."/>
        </authorList>
    </citation>
    <scope>NUCLEOTIDE SEQUENCE</scope>
    <source>
        <tissue evidence="6">Whole organism</tissue>
    </source>
</reference>
<dbReference type="InterPro" id="IPR008922">
    <property type="entry name" value="Di-copper_centre_dom_sf"/>
</dbReference>
<dbReference type="GO" id="GO:0004497">
    <property type="term" value="F:monooxygenase activity"/>
    <property type="evidence" value="ECO:0007669"/>
    <property type="project" value="UniProtKB-KW"/>
</dbReference>
<dbReference type="Gene3D" id="1.10.1280.10">
    <property type="entry name" value="Di-copper center containing domain from catechol oxidase"/>
    <property type="match status" value="1"/>
</dbReference>
<proteinExistence type="evidence at transcript level"/>
<dbReference type="InterPro" id="IPR014756">
    <property type="entry name" value="Ig_E-set"/>
</dbReference>
<dbReference type="InterPro" id="IPR005203">
    <property type="entry name" value="Hemocyanin_C"/>
</dbReference>
<name>B9W4M8_9INSE</name>
<dbReference type="EMBL" id="FM242639">
    <property type="protein sequence ID" value="CAR85692.1"/>
    <property type="molecule type" value="mRNA"/>
</dbReference>
<dbReference type="SUPFAM" id="SSF48050">
    <property type="entry name" value="Hemocyanin, N-terminal domain"/>
    <property type="match status" value="1"/>
</dbReference>
<dbReference type="SUPFAM" id="SSF48056">
    <property type="entry name" value="Di-copper centre-containing domain"/>
    <property type="match status" value="1"/>
</dbReference>
<evidence type="ECO:0000256" key="2">
    <source>
        <dbReference type="ARBA" id="ARBA00022761"/>
    </source>
</evidence>
<dbReference type="InterPro" id="IPR036697">
    <property type="entry name" value="Hemocyanin_N_sf"/>
</dbReference>
<keyword evidence="4" id="KW-0732">Signal</keyword>
<dbReference type="PROSITE" id="PS00210">
    <property type="entry name" value="HEMOCYANIN_2"/>
    <property type="match status" value="1"/>
</dbReference>
<evidence type="ECO:0000259" key="5">
    <source>
        <dbReference type="PROSITE" id="PS00498"/>
    </source>
</evidence>
<dbReference type="PROSITE" id="PS00209">
    <property type="entry name" value="HEMOCYANIN_1"/>
    <property type="match status" value="1"/>
</dbReference>
<keyword evidence="3" id="KW-0560">Oxidoreductase</keyword>
<evidence type="ECO:0000256" key="3">
    <source>
        <dbReference type="ARBA" id="ARBA00023033"/>
    </source>
</evidence>